<dbReference type="AlphaFoldDB" id="A0A8A0RLS6"/>
<keyword evidence="3" id="KW-0501">Molybdenum cofactor biosynthesis</keyword>
<name>A0A8A0RLS6_9FIRM</name>
<dbReference type="EC" id="2.7.7.75" evidence="5"/>
<feature type="domain" description="MoaB/Mog" evidence="4">
    <location>
        <begin position="5"/>
        <end position="148"/>
    </location>
</feature>
<dbReference type="PROSITE" id="PS01078">
    <property type="entry name" value="MOCF_BIOSYNTHESIS_1"/>
    <property type="match status" value="1"/>
</dbReference>
<dbReference type="GO" id="GO:0061598">
    <property type="term" value="F:molybdopterin adenylyltransferase activity"/>
    <property type="evidence" value="ECO:0007669"/>
    <property type="project" value="UniProtKB-EC"/>
</dbReference>
<accession>A0A8A0RLS6</accession>
<dbReference type="RefSeq" id="WP_206706711.1">
    <property type="nucleotide sequence ID" value="NZ_CP059066.1"/>
</dbReference>
<evidence type="ECO:0000313" key="5">
    <source>
        <dbReference type="EMBL" id="QSQ09351.1"/>
    </source>
</evidence>
<dbReference type="KEGG" id="kme:H0A61_01712"/>
<keyword evidence="6" id="KW-1185">Reference proteome</keyword>
<dbReference type="CDD" id="cd00886">
    <property type="entry name" value="MogA_MoaB"/>
    <property type="match status" value="1"/>
</dbReference>
<sequence length="163" mass="17333">MIRVGILTASDKGYRGEREDLSAGVIKELVAKIDGRVESYCIVPDDKETIKQKLLDMCGHGMDLIITTGGTGLSPRDNTPDATLEVIEKEVPGLSEAMRAEGYKKTPHALLSRGVCGIKGSTLIINLPGSPKGVRENLEVILPAIPHGIQVLKGKISDCGSGE</sequence>
<dbReference type="Gene3D" id="3.40.980.10">
    <property type="entry name" value="MoaB/Mog-like domain"/>
    <property type="match status" value="1"/>
</dbReference>
<comment type="pathway">
    <text evidence="2">Cofactor biosynthesis; molybdopterin biosynthesis.</text>
</comment>
<evidence type="ECO:0000259" key="4">
    <source>
        <dbReference type="SMART" id="SM00852"/>
    </source>
</evidence>
<reference evidence="5" key="1">
    <citation type="submission" date="2020-07" db="EMBL/GenBank/DDBJ databases">
        <title>Koleobacter methoxysyntrophicus gen. nov., sp. nov., a novel anaerobic bacterium isolated from deep subsurface oil field and proposal of Koleobacterales ord. nov. in the phylum Firmicutes.</title>
        <authorList>
            <person name="Sakamoto S."/>
            <person name="Tamaki H."/>
        </authorList>
    </citation>
    <scope>NUCLEOTIDE SEQUENCE</scope>
    <source>
        <strain evidence="5">NRmbB1</strain>
    </source>
</reference>
<keyword evidence="5" id="KW-0808">Transferase</keyword>
<dbReference type="InterPro" id="IPR008284">
    <property type="entry name" value="MoCF_biosynth_CS"/>
</dbReference>
<organism evidence="5 6">
    <name type="scientific">Koleobacter methoxysyntrophicus</name>
    <dbReference type="NCBI Taxonomy" id="2751313"/>
    <lineage>
        <taxon>Bacteria</taxon>
        <taxon>Bacillati</taxon>
        <taxon>Bacillota</taxon>
        <taxon>Clostridia</taxon>
        <taxon>Koleobacterales</taxon>
        <taxon>Koleobacteraceae</taxon>
        <taxon>Koleobacter</taxon>
    </lineage>
</organism>
<evidence type="ECO:0000256" key="3">
    <source>
        <dbReference type="ARBA" id="ARBA00023150"/>
    </source>
</evidence>
<evidence type="ECO:0000256" key="2">
    <source>
        <dbReference type="ARBA" id="ARBA00005046"/>
    </source>
</evidence>
<evidence type="ECO:0000256" key="1">
    <source>
        <dbReference type="ARBA" id="ARBA00003487"/>
    </source>
</evidence>
<dbReference type="SMART" id="SM00852">
    <property type="entry name" value="MoCF_biosynth"/>
    <property type="match status" value="1"/>
</dbReference>
<dbReference type="SUPFAM" id="SSF53218">
    <property type="entry name" value="Molybdenum cofactor biosynthesis proteins"/>
    <property type="match status" value="1"/>
</dbReference>
<protein>
    <submittedName>
        <fullName evidence="5">Molybdopterin adenylyltransferase</fullName>
        <ecNumber evidence="5">2.7.7.75</ecNumber>
    </submittedName>
</protein>
<keyword evidence="5" id="KW-0548">Nucleotidyltransferase</keyword>
<dbReference type="GO" id="GO:0006777">
    <property type="term" value="P:Mo-molybdopterin cofactor biosynthetic process"/>
    <property type="evidence" value="ECO:0007669"/>
    <property type="project" value="UniProtKB-KW"/>
</dbReference>
<dbReference type="InterPro" id="IPR001453">
    <property type="entry name" value="MoaB/Mog_dom"/>
</dbReference>
<dbReference type="Pfam" id="PF00994">
    <property type="entry name" value="MoCF_biosynth"/>
    <property type="match status" value="1"/>
</dbReference>
<dbReference type="PANTHER" id="PTHR43764">
    <property type="entry name" value="MOLYBDENUM COFACTOR BIOSYNTHESIS"/>
    <property type="match status" value="1"/>
</dbReference>
<dbReference type="Proteomes" id="UP000662904">
    <property type="component" value="Chromosome"/>
</dbReference>
<proteinExistence type="predicted"/>
<dbReference type="InterPro" id="IPR051920">
    <property type="entry name" value="MPT_Adenylyltrnsfr/MoaC-Rel"/>
</dbReference>
<dbReference type="EMBL" id="CP059066">
    <property type="protein sequence ID" value="QSQ09351.1"/>
    <property type="molecule type" value="Genomic_DNA"/>
</dbReference>
<comment type="function">
    <text evidence="1">May be involved in the biosynthesis of molybdopterin.</text>
</comment>
<dbReference type="UniPathway" id="UPA00344"/>
<gene>
    <name evidence="5" type="primary">mog</name>
    <name evidence="5" type="ORF">H0A61_01712</name>
</gene>
<dbReference type="NCBIfam" id="TIGR00177">
    <property type="entry name" value="molyb_syn"/>
    <property type="match status" value="1"/>
</dbReference>
<evidence type="ECO:0000313" key="6">
    <source>
        <dbReference type="Proteomes" id="UP000662904"/>
    </source>
</evidence>
<dbReference type="PANTHER" id="PTHR43764:SF1">
    <property type="entry name" value="MOLYBDOPTERIN MOLYBDOTRANSFERASE"/>
    <property type="match status" value="1"/>
</dbReference>
<dbReference type="InterPro" id="IPR036425">
    <property type="entry name" value="MoaB/Mog-like_dom_sf"/>
</dbReference>